<gene>
    <name evidence="1" type="ORF">K6K41_01810</name>
</gene>
<sequence length="47" mass="4751">MVFDDGAGLGRRGVEVDQIAVLAGSADDALSYAAAAFPAKRSARGRA</sequence>
<protein>
    <submittedName>
        <fullName evidence="1">Uncharacterized protein</fullName>
    </submittedName>
</protein>
<proteinExistence type="predicted"/>
<dbReference type="AlphaFoldDB" id="A0A9E6RGC8"/>
<evidence type="ECO:0000313" key="1">
    <source>
        <dbReference type="EMBL" id="QZO00502.1"/>
    </source>
</evidence>
<dbReference type="KEGG" id="cmet:K6K41_01810"/>
<evidence type="ECO:0000313" key="2">
    <source>
        <dbReference type="Proteomes" id="UP000825701"/>
    </source>
</evidence>
<dbReference type="RefSeq" id="WP_261403697.1">
    <property type="nucleotide sequence ID" value="NZ_CP081869.1"/>
</dbReference>
<keyword evidence="2" id="KW-1185">Reference proteome</keyword>
<reference evidence="1" key="1">
    <citation type="submission" date="2021-08" db="EMBL/GenBank/DDBJ databases">
        <authorList>
            <person name="Zhang H."/>
            <person name="Xu M."/>
            <person name="Yu Z."/>
            <person name="Yang L."/>
            <person name="Cai Y."/>
        </authorList>
    </citation>
    <scope>NUCLEOTIDE SEQUENCE</scope>
    <source>
        <strain evidence="1">CHL1</strain>
    </source>
</reference>
<dbReference type="EMBL" id="CP081869">
    <property type="protein sequence ID" value="QZO00502.1"/>
    <property type="molecule type" value="Genomic_DNA"/>
</dbReference>
<organism evidence="1 2">
    <name type="scientific">Chenggangzhangella methanolivorans</name>
    <dbReference type="NCBI Taxonomy" id="1437009"/>
    <lineage>
        <taxon>Bacteria</taxon>
        <taxon>Pseudomonadati</taxon>
        <taxon>Pseudomonadota</taxon>
        <taxon>Alphaproteobacteria</taxon>
        <taxon>Hyphomicrobiales</taxon>
        <taxon>Methylopilaceae</taxon>
        <taxon>Chenggangzhangella</taxon>
    </lineage>
</organism>
<accession>A0A9E6RGC8</accession>
<dbReference type="Proteomes" id="UP000825701">
    <property type="component" value="Chromosome"/>
</dbReference>
<name>A0A9E6RGC8_9HYPH</name>